<keyword evidence="3 5" id="KW-1133">Transmembrane helix</keyword>
<dbReference type="InterPro" id="IPR044878">
    <property type="entry name" value="UbiA_sf"/>
</dbReference>
<feature type="transmembrane region" description="Helical" evidence="5">
    <location>
        <begin position="78"/>
        <end position="95"/>
    </location>
</feature>
<feature type="transmembrane region" description="Helical" evidence="5">
    <location>
        <begin position="219"/>
        <end position="237"/>
    </location>
</feature>
<feature type="transmembrane region" description="Helical" evidence="5">
    <location>
        <begin position="123"/>
        <end position="144"/>
    </location>
</feature>
<dbReference type="AlphaFoldDB" id="A0A8T4L0V3"/>
<name>A0A8T4L0V3_9ARCH</name>
<dbReference type="PANTHER" id="PTHR42723:SF1">
    <property type="entry name" value="CHLOROPHYLL SYNTHASE, CHLOROPLASTIC"/>
    <property type="match status" value="1"/>
</dbReference>
<organism evidence="6 7">
    <name type="scientific">Candidatus Iainarchaeum sp</name>
    <dbReference type="NCBI Taxonomy" id="3101447"/>
    <lineage>
        <taxon>Archaea</taxon>
        <taxon>Candidatus Iainarchaeota</taxon>
        <taxon>Candidatus Iainarchaeia</taxon>
        <taxon>Candidatus Iainarchaeales</taxon>
        <taxon>Candidatus Iainarchaeaceae</taxon>
        <taxon>Candidatus Iainarchaeum</taxon>
    </lineage>
</organism>
<proteinExistence type="predicted"/>
<feature type="transmembrane region" description="Helical" evidence="5">
    <location>
        <begin position="249"/>
        <end position="266"/>
    </location>
</feature>
<evidence type="ECO:0000313" key="7">
    <source>
        <dbReference type="Proteomes" id="UP000675968"/>
    </source>
</evidence>
<dbReference type="InterPro" id="IPR050475">
    <property type="entry name" value="Prenyltransferase_related"/>
</dbReference>
<dbReference type="EMBL" id="JAGVWC010000001">
    <property type="protein sequence ID" value="MBS3060958.1"/>
    <property type="molecule type" value="Genomic_DNA"/>
</dbReference>
<sequence>MLSDYLTAIRPLNCILAGFAVLIGASISNFGFIFNFTILTAMVSAFFICGAGQVINDYFDFEIDKRKGKHQLENKNKYLFYALILFVIGNTLAWLVNITAFQIAGMITILLVVYSGLLHRYKILGNILVALGTALPLVFGATIFERYQTVLLLAGAAFFANWAREIVKDVQDEKADFGTKITLPMLVRAHVLDLIVTLLVLLAIITSFLPVYFELFGNFWFLILIGLSSLLFIKATIDFRSLRIEESQTTFKIAMAIALLGFFSGVL</sequence>
<keyword evidence="2 5" id="KW-0812">Transmembrane</keyword>
<evidence type="ECO:0000256" key="5">
    <source>
        <dbReference type="SAM" id="Phobius"/>
    </source>
</evidence>
<dbReference type="Proteomes" id="UP000675968">
    <property type="component" value="Unassembled WGS sequence"/>
</dbReference>
<comment type="caution">
    <text evidence="6">The sequence shown here is derived from an EMBL/GenBank/DDBJ whole genome shotgun (WGS) entry which is preliminary data.</text>
</comment>
<gene>
    <name evidence="6" type="ORF">J4215_00065</name>
</gene>
<accession>A0A8T4L0V3</accession>
<evidence type="ECO:0000256" key="4">
    <source>
        <dbReference type="ARBA" id="ARBA00023136"/>
    </source>
</evidence>
<feature type="transmembrane region" description="Helical" evidence="5">
    <location>
        <begin position="12"/>
        <end position="32"/>
    </location>
</feature>
<evidence type="ECO:0000256" key="3">
    <source>
        <dbReference type="ARBA" id="ARBA00022989"/>
    </source>
</evidence>
<feature type="transmembrane region" description="Helical" evidence="5">
    <location>
        <begin position="101"/>
        <end position="118"/>
    </location>
</feature>
<reference evidence="6" key="1">
    <citation type="submission" date="2021-03" db="EMBL/GenBank/DDBJ databases">
        <authorList>
            <person name="Jaffe A."/>
        </authorList>
    </citation>
    <scope>NUCLEOTIDE SEQUENCE</scope>
    <source>
        <strain evidence="6">RIFCSPLOWO2_01_FULL_AR10_48_17</strain>
    </source>
</reference>
<dbReference type="GO" id="GO:0005886">
    <property type="term" value="C:plasma membrane"/>
    <property type="evidence" value="ECO:0007669"/>
    <property type="project" value="UniProtKB-SubCell"/>
</dbReference>
<dbReference type="Pfam" id="PF01040">
    <property type="entry name" value="UbiA"/>
    <property type="match status" value="1"/>
</dbReference>
<dbReference type="InterPro" id="IPR000537">
    <property type="entry name" value="UbiA_prenyltransferase"/>
</dbReference>
<dbReference type="PANTHER" id="PTHR42723">
    <property type="entry name" value="CHLOROPHYLL SYNTHASE"/>
    <property type="match status" value="1"/>
</dbReference>
<reference evidence="6" key="2">
    <citation type="submission" date="2021-05" db="EMBL/GenBank/DDBJ databases">
        <title>Protein family content uncovers lineage relationships and bacterial pathway maintenance mechanisms in DPANN archaea.</title>
        <authorList>
            <person name="Castelle C.J."/>
            <person name="Meheust R."/>
            <person name="Jaffe A.L."/>
            <person name="Seitz K."/>
            <person name="Gong X."/>
            <person name="Baker B.J."/>
            <person name="Banfield J.F."/>
        </authorList>
    </citation>
    <scope>NUCLEOTIDE SEQUENCE</scope>
    <source>
        <strain evidence="6">RIFCSPLOWO2_01_FULL_AR10_48_17</strain>
    </source>
</reference>
<protein>
    <submittedName>
        <fullName evidence="6">UbiA family prenyltransferase</fullName>
    </submittedName>
</protein>
<comment type="subcellular location">
    <subcellularLocation>
        <location evidence="1">Cell membrane</location>
        <topology evidence="1">Multi-pass membrane protein</topology>
    </subcellularLocation>
</comment>
<dbReference type="Gene3D" id="1.10.357.140">
    <property type="entry name" value="UbiA prenyltransferase"/>
    <property type="match status" value="1"/>
</dbReference>
<dbReference type="GO" id="GO:0016765">
    <property type="term" value="F:transferase activity, transferring alkyl or aryl (other than methyl) groups"/>
    <property type="evidence" value="ECO:0007669"/>
    <property type="project" value="InterPro"/>
</dbReference>
<feature type="transmembrane region" description="Helical" evidence="5">
    <location>
        <begin position="187"/>
        <end position="213"/>
    </location>
</feature>
<evidence type="ECO:0000256" key="1">
    <source>
        <dbReference type="ARBA" id="ARBA00004651"/>
    </source>
</evidence>
<keyword evidence="4 5" id="KW-0472">Membrane</keyword>
<evidence type="ECO:0000256" key="2">
    <source>
        <dbReference type="ARBA" id="ARBA00022692"/>
    </source>
</evidence>
<feature type="transmembrane region" description="Helical" evidence="5">
    <location>
        <begin position="38"/>
        <end position="58"/>
    </location>
</feature>
<evidence type="ECO:0000313" key="6">
    <source>
        <dbReference type="EMBL" id="MBS3060958.1"/>
    </source>
</evidence>